<dbReference type="EMBL" id="QKWH01000003">
    <property type="protein sequence ID" value="PZR53786.1"/>
    <property type="molecule type" value="Genomic_DNA"/>
</dbReference>
<keyword evidence="2" id="KW-1185">Reference proteome</keyword>
<organism evidence="1 2">
    <name type="scientific">Xylanimonas oleitrophica</name>
    <dbReference type="NCBI Taxonomy" id="2607479"/>
    <lineage>
        <taxon>Bacteria</taxon>
        <taxon>Bacillati</taxon>
        <taxon>Actinomycetota</taxon>
        <taxon>Actinomycetes</taxon>
        <taxon>Micrococcales</taxon>
        <taxon>Promicromonosporaceae</taxon>
        <taxon>Xylanimonas</taxon>
    </lineage>
</organism>
<evidence type="ECO:0000313" key="1">
    <source>
        <dbReference type="EMBL" id="PZR53786.1"/>
    </source>
</evidence>
<protein>
    <submittedName>
        <fullName evidence="1">Uncharacterized protein</fullName>
    </submittedName>
</protein>
<sequence>MIDDERARWMRERPAAQVWLLDGVPPARDFDEVAVAAGLEPLGRAWVEVDPERAEGLLTGLLRTGLAYGDELMPEGRARWLASEFIRSCGTYGARYGTNTVGTPGENGASWTPATSHDVDAGVVLLGRAGSACYWVAEDV</sequence>
<proteinExistence type="predicted"/>
<accession>A0A2W5WZG5</accession>
<dbReference type="RefSeq" id="WP_111250453.1">
    <property type="nucleotide sequence ID" value="NZ_QKWH01000003.1"/>
</dbReference>
<gene>
    <name evidence="1" type="ORF">DNL40_06590</name>
</gene>
<name>A0A2W5WZG5_9MICO</name>
<reference evidence="1 2" key="1">
    <citation type="submission" date="2018-06" db="EMBL/GenBank/DDBJ databases">
        <title>Whole genome sequencing of a novel hydrocarbon degrading bacterial strain, PW21 isolated from oil contaminated produced water sample.</title>
        <authorList>
            <person name="Nagkirti P."/>
            <person name="Shaikh A."/>
            <person name="Gowdaman V."/>
            <person name="Engineer A.E."/>
            <person name="Dagar S."/>
            <person name="Dhakephalkar P.K."/>
        </authorList>
    </citation>
    <scope>NUCLEOTIDE SEQUENCE [LARGE SCALE GENOMIC DNA]</scope>
    <source>
        <strain evidence="1 2">PW21</strain>
    </source>
</reference>
<evidence type="ECO:0000313" key="2">
    <source>
        <dbReference type="Proteomes" id="UP000248783"/>
    </source>
</evidence>
<comment type="caution">
    <text evidence="1">The sequence shown here is derived from an EMBL/GenBank/DDBJ whole genome shotgun (WGS) entry which is preliminary data.</text>
</comment>
<dbReference type="AlphaFoldDB" id="A0A2W5WZG5"/>
<dbReference type="Proteomes" id="UP000248783">
    <property type="component" value="Unassembled WGS sequence"/>
</dbReference>